<evidence type="ECO:0000256" key="1">
    <source>
        <dbReference type="SAM" id="Phobius"/>
    </source>
</evidence>
<keyword evidence="1" id="KW-1133">Transmembrane helix</keyword>
<gene>
    <name evidence="2" type="ORF">LMG26858_02250</name>
</gene>
<dbReference type="Proteomes" id="UP000494117">
    <property type="component" value="Unassembled WGS sequence"/>
</dbReference>
<proteinExistence type="predicted"/>
<dbReference type="EMBL" id="CADILG010000013">
    <property type="protein sequence ID" value="CAB3861582.1"/>
    <property type="molecule type" value="Genomic_DNA"/>
</dbReference>
<keyword evidence="1" id="KW-0812">Transmembrane</keyword>
<protein>
    <submittedName>
        <fullName evidence="2">Uncharacterized protein</fullName>
    </submittedName>
</protein>
<keyword evidence="3" id="KW-1185">Reference proteome</keyword>
<accession>A0A6S7CTF5</accession>
<feature type="transmembrane region" description="Helical" evidence="1">
    <location>
        <begin position="85"/>
        <end position="105"/>
    </location>
</feature>
<name>A0A6S7CTF5_9BURK</name>
<reference evidence="2 3" key="1">
    <citation type="submission" date="2020-04" db="EMBL/GenBank/DDBJ databases">
        <authorList>
            <person name="De Canck E."/>
        </authorList>
    </citation>
    <scope>NUCLEOTIDE SEQUENCE [LARGE SCALE GENOMIC DNA]</scope>
    <source>
        <strain evidence="2 3">LMG 26858</strain>
    </source>
</reference>
<feature type="transmembrane region" description="Helical" evidence="1">
    <location>
        <begin position="56"/>
        <end position="79"/>
    </location>
</feature>
<sequence>MLSSPQYPDTGDALNTMLNLPPLLRATGAAAALMALQGCSLSGAPYVIFGAYFPKWLLASLIGIAAALLAHRVLVATGWNTRIPLQLSVCSAIGVVVAVLVWALGTR</sequence>
<evidence type="ECO:0000313" key="2">
    <source>
        <dbReference type="EMBL" id="CAB3861582.1"/>
    </source>
</evidence>
<evidence type="ECO:0000313" key="3">
    <source>
        <dbReference type="Proteomes" id="UP000494117"/>
    </source>
</evidence>
<feature type="transmembrane region" description="Helical" evidence="1">
    <location>
        <begin position="26"/>
        <end position="49"/>
    </location>
</feature>
<keyword evidence="1" id="KW-0472">Membrane</keyword>
<dbReference type="AlphaFoldDB" id="A0A6S7CTF5"/>
<organism evidence="2 3">
    <name type="scientific">Achromobacter anxifer</name>
    <dbReference type="NCBI Taxonomy" id="1287737"/>
    <lineage>
        <taxon>Bacteria</taxon>
        <taxon>Pseudomonadati</taxon>
        <taxon>Pseudomonadota</taxon>
        <taxon>Betaproteobacteria</taxon>
        <taxon>Burkholderiales</taxon>
        <taxon>Alcaligenaceae</taxon>
        <taxon>Achromobacter</taxon>
    </lineage>
</organism>